<feature type="binding site" evidence="6">
    <location>
        <position position="69"/>
    </location>
    <ligand>
        <name>Mg(2+)</name>
        <dbReference type="ChEBI" id="CHEBI:18420"/>
        <label>1</label>
    </ligand>
</feature>
<protein>
    <recommendedName>
        <fullName evidence="6">3'(2'),5'-bisphosphate nucleotidase CysQ</fullName>
        <ecNumber evidence="6">3.1.3.7</ecNumber>
    </recommendedName>
    <alternativeName>
        <fullName evidence="6">3'(2'),5-bisphosphonucleoside 3'(2')-phosphohydrolase</fullName>
    </alternativeName>
    <alternativeName>
        <fullName evidence="6">3'-phosphoadenosine 5'-phosphate phosphatase</fullName>
        <shortName evidence="6">PAP phosphatase</shortName>
    </alternativeName>
</protein>
<keyword evidence="5 6" id="KW-0472">Membrane</keyword>
<comment type="function">
    <text evidence="6">Converts adenosine-3',5'-bisphosphate (PAP) to AMP.</text>
</comment>
<dbReference type="NCBIfam" id="TIGR01331">
    <property type="entry name" value="bisphos_cysQ"/>
    <property type="match status" value="1"/>
</dbReference>
<feature type="binding site" evidence="7">
    <location>
        <position position="223"/>
    </location>
    <ligand>
        <name>Mg(2+)</name>
        <dbReference type="ChEBI" id="CHEBI:18420"/>
        <label>1</label>
        <note>catalytic</note>
    </ligand>
</feature>
<keyword evidence="9" id="KW-1185">Reference proteome</keyword>
<feature type="binding site" evidence="7">
    <location>
        <position position="92"/>
    </location>
    <ligand>
        <name>Mg(2+)</name>
        <dbReference type="ChEBI" id="CHEBI:18420"/>
        <label>1</label>
        <note>catalytic</note>
    </ligand>
</feature>
<dbReference type="KEGG" id="ttu:TERTU_0243"/>
<dbReference type="SUPFAM" id="SSF56655">
    <property type="entry name" value="Carbohydrate phosphatase"/>
    <property type="match status" value="1"/>
</dbReference>
<evidence type="ECO:0000256" key="4">
    <source>
        <dbReference type="ARBA" id="ARBA00022801"/>
    </source>
</evidence>
<feature type="binding site" evidence="6">
    <location>
        <position position="91"/>
    </location>
    <ligand>
        <name>Mg(2+)</name>
        <dbReference type="ChEBI" id="CHEBI:18420"/>
        <label>1</label>
    </ligand>
</feature>
<comment type="subcellular location">
    <subcellularLocation>
        <location evidence="6">Cell inner membrane</location>
        <topology evidence="6">Peripheral membrane protein</topology>
        <orientation evidence="6">Cytoplasmic side</orientation>
    </subcellularLocation>
</comment>
<keyword evidence="4 6" id="KW-0378">Hydrolase</keyword>
<dbReference type="AlphaFoldDB" id="C5BLM1"/>
<dbReference type="STRING" id="377629.TERTU_0243"/>
<comment type="cofactor">
    <cofactor evidence="6 7">
        <name>Mg(2+)</name>
        <dbReference type="ChEBI" id="CHEBI:18420"/>
    </cofactor>
</comment>
<reference evidence="8 9" key="1">
    <citation type="journal article" date="2009" name="PLoS ONE">
        <title>The complete genome of Teredinibacter turnerae T7901: an intracellular endosymbiont of marine wood-boring bivalves (shipworms).</title>
        <authorList>
            <person name="Yang J.C."/>
            <person name="Madupu R."/>
            <person name="Durkin A.S."/>
            <person name="Ekborg N.A."/>
            <person name="Pedamallu C.S."/>
            <person name="Hostetler J.B."/>
            <person name="Radune D."/>
            <person name="Toms B.S."/>
            <person name="Henrissat B."/>
            <person name="Coutinho P.M."/>
            <person name="Schwarz S."/>
            <person name="Field L."/>
            <person name="Trindade-Silva A.E."/>
            <person name="Soares C.A.G."/>
            <person name="Elshahawi S."/>
            <person name="Hanora A."/>
            <person name="Schmidt E.W."/>
            <person name="Haygood M.G."/>
            <person name="Posfai J."/>
            <person name="Benner J."/>
            <person name="Madinger C."/>
            <person name="Nove J."/>
            <person name="Anton B."/>
            <person name="Chaudhary K."/>
            <person name="Foster J."/>
            <person name="Holman A."/>
            <person name="Kumar S."/>
            <person name="Lessard P.A."/>
            <person name="Luyten Y.A."/>
            <person name="Slatko B."/>
            <person name="Wood N."/>
            <person name="Wu B."/>
            <person name="Teplitski M."/>
            <person name="Mougous J.D."/>
            <person name="Ward N."/>
            <person name="Eisen J.A."/>
            <person name="Badger J.H."/>
            <person name="Distel D.L."/>
        </authorList>
    </citation>
    <scope>NUCLEOTIDE SEQUENCE [LARGE SCALE GENOMIC DNA]</scope>
    <source>
        <strain evidence="9">ATCC 39867 / T7901</strain>
    </source>
</reference>
<dbReference type="InterPro" id="IPR050725">
    <property type="entry name" value="CysQ/Inositol_MonoPase"/>
</dbReference>
<dbReference type="Pfam" id="PF00459">
    <property type="entry name" value="Inositol_P"/>
    <property type="match status" value="1"/>
</dbReference>
<keyword evidence="6 7" id="KW-0479">Metal-binding</keyword>
<dbReference type="InterPro" id="IPR020550">
    <property type="entry name" value="Inositol_monophosphatase_CS"/>
</dbReference>
<comment type="catalytic activity">
    <reaction evidence="6">
        <text>adenosine 3',5'-bisphosphate + H2O = AMP + phosphate</text>
        <dbReference type="Rhea" id="RHEA:10040"/>
        <dbReference type="ChEBI" id="CHEBI:15377"/>
        <dbReference type="ChEBI" id="CHEBI:43474"/>
        <dbReference type="ChEBI" id="CHEBI:58343"/>
        <dbReference type="ChEBI" id="CHEBI:456215"/>
        <dbReference type="EC" id="3.1.3.7"/>
    </reaction>
</comment>
<proteinExistence type="inferred from homology"/>
<dbReference type="Gene3D" id="3.40.190.80">
    <property type="match status" value="1"/>
</dbReference>
<evidence type="ECO:0000313" key="9">
    <source>
        <dbReference type="Proteomes" id="UP000009080"/>
    </source>
</evidence>
<dbReference type="GO" id="GO:0005886">
    <property type="term" value="C:plasma membrane"/>
    <property type="evidence" value="ECO:0007669"/>
    <property type="project" value="UniProtKB-SubCell"/>
</dbReference>
<dbReference type="PANTHER" id="PTHR43028:SF5">
    <property type="entry name" value="3'(2'),5'-BISPHOSPHATE NUCLEOTIDASE 1"/>
    <property type="match status" value="1"/>
</dbReference>
<dbReference type="GO" id="GO:0008441">
    <property type="term" value="F:3'(2'),5'-bisphosphate nucleotidase activity"/>
    <property type="evidence" value="ECO:0007669"/>
    <property type="project" value="UniProtKB-UniRule"/>
</dbReference>
<name>C5BLM1_TERTT</name>
<dbReference type="Proteomes" id="UP000009080">
    <property type="component" value="Chromosome"/>
</dbReference>
<feature type="binding site" evidence="6">
    <location>
        <position position="223"/>
    </location>
    <ligand>
        <name>substrate</name>
    </ligand>
</feature>
<dbReference type="Gene3D" id="3.30.540.10">
    <property type="entry name" value="Fructose-1,6-Bisphosphatase, subunit A, domain 1"/>
    <property type="match status" value="1"/>
</dbReference>
<dbReference type="eggNOG" id="COG1218">
    <property type="taxonomic scope" value="Bacteria"/>
</dbReference>
<feature type="binding site" evidence="6">
    <location>
        <position position="89"/>
    </location>
    <ligand>
        <name>Mg(2+)</name>
        <dbReference type="ChEBI" id="CHEBI:18420"/>
        <label>2</label>
    </ligand>
</feature>
<organism evidence="8 9">
    <name type="scientific">Teredinibacter turnerae (strain ATCC 39867 / T7901)</name>
    <dbReference type="NCBI Taxonomy" id="377629"/>
    <lineage>
        <taxon>Bacteria</taxon>
        <taxon>Pseudomonadati</taxon>
        <taxon>Pseudomonadota</taxon>
        <taxon>Gammaproteobacteria</taxon>
        <taxon>Cellvibrionales</taxon>
        <taxon>Cellvibrionaceae</taxon>
        <taxon>Teredinibacter</taxon>
    </lineage>
</organism>
<evidence type="ECO:0000313" key="8">
    <source>
        <dbReference type="EMBL" id="ACR13975.1"/>
    </source>
</evidence>
<evidence type="ECO:0000256" key="6">
    <source>
        <dbReference type="HAMAP-Rule" id="MF_02095"/>
    </source>
</evidence>
<dbReference type="HOGENOM" id="CLU_044118_3_0_6"/>
<feature type="binding site" evidence="6">
    <location>
        <begin position="91"/>
        <end position="94"/>
    </location>
    <ligand>
        <name>substrate</name>
    </ligand>
</feature>
<dbReference type="OrthoDB" id="9785695at2"/>
<dbReference type="InterPro" id="IPR006240">
    <property type="entry name" value="CysQ"/>
</dbReference>
<dbReference type="HAMAP" id="MF_02095">
    <property type="entry name" value="CysQ"/>
    <property type="match status" value="1"/>
</dbReference>
<feature type="binding site" evidence="6">
    <location>
        <position position="69"/>
    </location>
    <ligand>
        <name>substrate</name>
    </ligand>
</feature>
<keyword evidence="2 6" id="KW-1003">Cell membrane</keyword>
<dbReference type="GO" id="GO:0046854">
    <property type="term" value="P:phosphatidylinositol phosphate biosynthetic process"/>
    <property type="evidence" value="ECO:0007669"/>
    <property type="project" value="InterPro"/>
</dbReference>
<feature type="binding site" evidence="6">
    <location>
        <position position="89"/>
    </location>
    <ligand>
        <name>Mg(2+)</name>
        <dbReference type="ChEBI" id="CHEBI:18420"/>
        <label>1</label>
    </ligand>
</feature>
<evidence type="ECO:0000256" key="2">
    <source>
        <dbReference type="ARBA" id="ARBA00022475"/>
    </source>
</evidence>
<keyword evidence="6 7" id="KW-0460">Magnesium</keyword>
<dbReference type="InterPro" id="IPR000760">
    <property type="entry name" value="Inositol_monophosphatase-like"/>
</dbReference>
<feature type="binding site" evidence="7">
    <location>
        <position position="91"/>
    </location>
    <ligand>
        <name>Mg(2+)</name>
        <dbReference type="ChEBI" id="CHEBI:18420"/>
        <label>1</label>
        <note>catalytic</note>
    </ligand>
</feature>
<sequence>MNDSALLEPVIAASEQAGAAIAAIFRDFKQQNVERKADDSPVTAADLAAHRILVQALSGLTPHIPVLSEESVLPSFAQRQTWQRYWLVDPLDGTQEFIDGGSEFTVNVALIDNHRPVLGVVHAPMLDLTYCAAVGVGAWKRHHGNHRAIRTRSLAARLARGDALELVCSRRHGVEEIETLAAELEQKLGLVVTKSVGSSLKFCLVAEGEADVYPRLAPCCEWDTAASQAIVEAAGGAIVDMQFQPLAYNRTEGLLNDHFFAFGDPAFEWQSYLP</sequence>
<dbReference type="PANTHER" id="PTHR43028">
    <property type="entry name" value="3'(2'),5'-BISPHOSPHATE NUCLEOTIDASE 1"/>
    <property type="match status" value="1"/>
</dbReference>
<feature type="binding site" evidence="7">
    <location>
        <position position="89"/>
    </location>
    <ligand>
        <name>Mg(2+)</name>
        <dbReference type="ChEBI" id="CHEBI:18420"/>
        <label>1</label>
        <note>catalytic</note>
    </ligand>
</feature>
<comment type="similarity">
    <text evidence="1 6">Belongs to the inositol monophosphatase superfamily. CysQ family.</text>
</comment>
<feature type="binding site" evidence="7">
    <location>
        <position position="69"/>
    </location>
    <ligand>
        <name>Mg(2+)</name>
        <dbReference type="ChEBI" id="CHEBI:18420"/>
        <label>1</label>
        <note>catalytic</note>
    </ligand>
</feature>
<evidence type="ECO:0000256" key="1">
    <source>
        <dbReference type="ARBA" id="ARBA00005289"/>
    </source>
</evidence>
<dbReference type="GO" id="GO:0000287">
    <property type="term" value="F:magnesium ion binding"/>
    <property type="evidence" value="ECO:0007669"/>
    <property type="project" value="UniProtKB-UniRule"/>
</dbReference>
<dbReference type="GO" id="GO:0050427">
    <property type="term" value="P:3'-phosphoadenosine 5'-phosphosulfate metabolic process"/>
    <property type="evidence" value="ECO:0007669"/>
    <property type="project" value="TreeGrafter"/>
</dbReference>
<dbReference type="CDD" id="cd01638">
    <property type="entry name" value="CysQ"/>
    <property type="match status" value="1"/>
</dbReference>
<dbReference type="PROSITE" id="PS00630">
    <property type="entry name" value="IMP_2"/>
    <property type="match status" value="1"/>
</dbReference>
<dbReference type="RefSeq" id="WP_015820090.1">
    <property type="nucleotide sequence ID" value="NC_012997.1"/>
</dbReference>
<keyword evidence="3 6" id="KW-0997">Cell inner membrane</keyword>
<evidence type="ECO:0000256" key="7">
    <source>
        <dbReference type="PIRSR" id="PIRSR600760-2"/>
    </source>
</evidence>
<feature type="binding site" evidence="6">
    <location>
        <position position="92"/>
    </location>
    <ligand>
        <name>Mg(2+)</name>
        <dbReference type="ChEBI" id="CHEBI:18420"/>
        <label>2</label>
    </ligand>
</feature>
<feature type="binding site" evidence="6">
    <location>
        <position position="223"/>
    </location>
    <ligand>
        <name>Mg(2+)</name>
        <dbReference type="ChEBI" id="CHEBI:18420"/>
        <label>2</label>
    </ligand>
</feature>
<accession>C5BLM1</accession>
<dbReference type="GO" id="GO:0000103">
    <property type="term" value="P:sulfate assimilation"/>
    <property type="evidence" value="ECO:0007669"/>
    <property type="project" value="TreeGrafter"/>
</dbReference>
<dbReference type="EC" id="3.1.3.7" evidence="6"/>
<evidence type="ECO:0000256" key="5">
    <source>
        <dbReference type="ARBA" id="ARBA00023136"/>
    </source>
</evidence>
<evidence type="ECO:0000256" key="3">
    <source>
        <dbReference type="ARBA" id="ARBA00022519"/>
    </source>
</evidence>
<gene>
    <name evidence="8" type="primary">cysQ_1</name>
    <name evidence="6" type="synonym">cysQ</name>
    <name evidence="8" type="ordered locus">TERTU_0243</name>
</gene>
<dbReference type="EMBL" id="CP001614">
    <property type="protein sequence ID" value="ACR13975.1"/>
    <property type="molecule type" value="Genomic_DNA"/>
</dbReference>